<dbReference type="Gene3D" id="3.10.560.10">
    <property type="entry name" value="Outer membrane lipoprotein wza domain like"/>
    <property type="match status" value="2"/>
</dbReference>
<dbReference type="InterPro" id="IPR049712">
    <property type="entry name" value="Poly_export"/>
</dbReference>
<keyword evidence="12" id="KW-0564">Palmitate</keyword>
<evidence type="ECO:0000313" key="19">
    <source>
        <dbReference type="Proteomes" id="UP000516764"/>
    </source>
</evidence>
<proteinExistence type="inferred from homology"/>
<keyword evidence="3" id="KW-0813">Transport</keyword>
<comment type="subcellular location">
    <subcellularLocation>
        <location evidence="1">Cell outer membrane</location>
        <topology evidence="1">Multi-pass membrane protein</topology>
    </subcellularLocation>
</comment>
<feature type="signal peptide" evidence="15">
    <location>
        <begin position="1"/>
        <end position="20"/>
    </location>
</feature>
<dbReference type="Gene3D" id="3.30.1950.10">
    <property type="entry name" value="wza like domain"/>
    <property type="match status" value="1"/>
</dbReference>
<dbReference type="GO" id="GO:0015159">
    <property type="term" value="F:polysaccharide transmembrane transporter activity"/>
    <property type="evidence" value="ECO:0007669"/>
    <property type="project" value="InterPro"/>
</dbReference>
<dbReference type="GO" id="GO:0046930">
    <property type="term" value="C:pore complex"/>
    <property type="evidence" value="ECO:0007669"/>
    <property type="project" value="UniProtKB-KW"/>
</dbReference>
<name>A0A7L8AH11_9FLAO</name>
<dbReference type="InterPro" id="IPR054765">
    <property type="entry name" value="SLBB_dom"/>
</dbReference>
<keyword evidence="9" id="KW-0406">Ion transport</keyword>
<keyword evidence="11" id="KW-0472">Membrane</keyword>
<dbReference type="GO" id="GO:0009279">
    <property type="term" value="C:cell outer membrane"/>
    <property type="evidence" value="ECO:0007669"/>
    <property type="project" value="UniProtKB-SubCell"/>
</dbReference>
<evidence type="ECO:0000313" key="18">
    <source>
        <dbReference type="EMBL" id="QOD61079.1"/>
    </source>
</evidence>
<evidence type="ECO:0000256" key="6">
    <source>
        <dbReference type="ARBA" id="ARBA00022692"/>
    </source>
</evidence>
<gene>
    <name evidence="18" type="ORF">H9I45_01160</name>
</gene>
<keyword evidence="14" id="KW-0449">Lipoprotein</keyword>
<evidence type="ECO:0000256" key="3">
    <source>
        <dbReference type="ARBA" id="ARBA00022448"/>
    </source>
</evidence>
<accession>A0A7L8AH11</accession>
<keyword evidence="10" id="KW-0626">Porin</keyword>
<dbReference type="Pfam" id="PF22461">
    <property type="entry name" value="SLBB_2"/>
    <property type="match status" value="1"/>
</dbReference>
<evidence type="ECO:0000256" key="7">
    <source>
        <dbReference type="ARBA" id="ARBA00022729"/>
    </source>
</evidence>
<evidence type="ECO:0000256" key="11">
    <source>
        <dbReference type="ARBA" id="ARBA00023136"/>
    </source>
</evidence>
<organism evidence="18 19">
    <name type="scientific">Polaribacter haliotis</name>
    <dbReference type="NCBI Taxonomy" id="1888915"/>
    <lineage>
        <taxon>Bacteria</taxon>
        <taxon>Pseudomonadati</taxon>
        <taxon>Bacteroidota</taxon>
        <taxon>Flavobacteriia</taxon>
        <taxon>Flavobacteriales</taxon>
        <taxon>Flavobacteriaceae</taxon>
    </lineage>
</organism>
<sequence>MKYYITIPLLLLFLCSCVSNKDLSYLQGQPKTNTEIKRINNIPYKLQIDDMVNIIIKSNNQELVSVFKKNENNNSNTATTNQSFSGNANYYSDYSIDNYGNIRVPTLGELNVLGYTVEEVQKKIEDKLKDFIKDGENVFVSVKLAGIKYTIFGEIESPGTRIIYQNRVSILDAIANSGDITDVGNRKAVEIVRQTIAGTEKYTIDLTNIDAFNSEVFYIKPNDYINVLPLKQKSWGTGTTGLQSLTTVVTVLSLITSTIILARNL</sequence>
<evidence type="ECO:0000256" key="12">
    <source>
        <dbReference type="ARBA" id="ARBA00023139"/>
    </source>
</evidence>
<evidence type="ECO:0000256" key="10">
    <source>
        <dbReference type="ARBA" id="ARBA00023114"/>
    </source>
</evidence>
<dbReference type="EMBL" id="CP061813">
    <property type="protein sequence ID" value="QOD61079.1"/>
    <property type="molecule type" value="Genomic_DNA"/>
</dbReference>
<dbReference type="AlphaFoldDB" id="A0A7L8AH11"/>
<reference evidence="18 19" key="1">
    <citation type="journal article" date="2016" name="Int. J. Syst. Evol. Microbiol.">
        <title>Polaribacter haliotis sp. nov., isolated from the gut of abalone Haliotis discus hannai.</title>
        <authorList>
            <person name="Kim Y.O."/>
            <person name="Park I.S."/>
            <person name="Park S."/>
            <person name="Nam B.H."/>
            <person name="Park J.M."/>
            <person name="Kim D.G."/>
            <person name="Yoon J.H."/>
        </authorList>
    </citation>
    <scope>NUCLEOTIDE SEQUENCE [LARGE SCALE GENOMIC DNA]</scope>
    <source>
        <strain evidence="18 19">KCTC 52418</strain>
    </source>
</reference>
<evidence type="ECO:0000256" key="15">
    <source>
        <dbReference type="SAM" id="SignalP"/>
    </source>
</evidence>
<dbReference type="KEGG" id="phal:H9I45_01160"/>
<dbReference type="GO" id="GO:0015288">
    <property type="term" value="F:porin activity"/>
    <property type="evidence" value="ECO:0007669"/>
    <property type="project" value="UniProtKB-KW"/>
</dbReference>
<evidence type="ECO:0000256" key="5">
    <source>
        <dbReference type="ARBA" id="ARBA00022597"/>
    </source>
</evidence>
<keyword evidence="6" id="KW-0812">Transmembrane</keyword>
<dbReference type="Proteomes" id="UP000516764">
    <property type="component" value="Chromosome"/>
</dbReference>
<dbReference type="PROSITE" id="PS51257">
    <property type="entry name" value="PROKAR_LIPOPROTEIN"/>
    <property type="match status" value="1"/>
</dbReference>
<dbReference type="GO" id="GO:0006811">
    <property type="term" value="P:monoatomic ion transport"/>
    <property type="evidence" value="ECO:0007669"/>
    <property type="project" value="UniProtKB-KW"/>
</dbReference>
<keyword evidence="7 15" id="KW-0732">Signal</keyword>
<dbReference type="RefSeq" id="WP_088355000.1">
    <property type="nucleotide sequence ID" value="NZ_CP061813.1"/>
</dbReference>
<feature type="chain" id="PRO_5032380002" evidence="15">
    <location>
        <begin position="21"/>
        <end position="265"/>
    </location>
</feature>
<evidence type="ECO:0000256" key="9">
    <source>
        <dbReference type="ARBA" id="ARBA00023065"/>
    </source>
</evidence>
<dbReference type="Pfam" id="PF02563">
    <property type="entry name" value="Poly_export"/>
    <property type="match status" value="1"/>
</dbReference>
<feature type="domain" description="Polysaccharide export protein N-terminal" evidence="16">
    <location>
        <begin position="43"/>
        <end position="142"/>
    </location>
</feature>
<evidence type="ECO:0000256" key="14">
    <source>
        <dbReference type="ARBA" id="ARBA00023288"/>
    </source>
</evidence>
<evidence type="ECO:0000256" key="1">
    <source>
        <dbReference type="ARBA" id="ARBA00004571"/>
    </source>
</evidence>
<dbReference type="OrthoDB" id="1445882at2"/>
<keyword evidence="4" id="KW-1134">Transmembrane beta strand</keyword>
<evidence type="ECO:0000256" key="4">
    <source>
        <dbReference type="ARBA" id="ARBA00022452"/>
    </source>
</evidence>
<comment type="similarity">
    <text evidence="2">Belongs to the BexD/CtrA/VexA family.</text>
</comment>
<evidence type="ECO:0000259" key="16">
    <source>
        <dbReference type="Pfam" id="PF02563"/>
    </source>
</evidence>
<protein>
    <submittedName>
        <fullName evidence="18">Polysaccharide biosynthesis/export family protein</fullName>
    </submittedName>
</protein>
<keyword evidence="5" id="KW-0762">Sugar transport</keyword>
<evidence type="ECO:0000256" key="13">
    <source>
        <dbReference type="ARBA" id="ARBA00023237"/>
    </source>
</evidence>
<keyword evidence="13" id="KW-0998">Cell outer membrane</keyword>
<evidence type="ECO:0000256" key="2">
    <source>
        <dbReference type="ARBA" id="ARBA00009450"/>
    </source>
</evidence>
<dbReference type="PANTHER" id="PTHR33619">
    <property type="entry name" value="POLYSACCHARIDE EXPORT PROTEIN GFCE-RELATED"/>
    <property type="match status" value="1"/>
</dbReference>
<evidence type="ECO:0000256" key="8">
    <source>
        <dbReference type="ARBA" id="ARBA00023047"/>
    </source>
</evidence>
<keyword evidence="8" id="KW-0625">Polysaccharide transport</keyword>
<feature type="domain" description="SLBB" evidence="17">
    <location>
        <begin position="148"/>
        <end position="227"/>
    </location>
</feature>
<dbReference type="PANTHER" id="PTHR33619:SF3">
    <property type="entry name" value="POLYSACCHARIDE EXPORT PROTEIN GFCE-RELATED"/>
    <property type="match status" value="1"/>
</dbReference>
<dbReference type="InterPro" id="IPR003715">
    <property type="entry name" value="Poly_export_N"/>
</dbReference>
<evidence type="ECO:0000259" key="17">
    <source>
        <dbReference type="Pfam" id="PF22461"/>
    </source>
</evidence>
<keyword evidence="19" id="KW-1185">Reference proteome</keyword>